<dbReference type="KEGG" id="mcb:Mycch_4953"/>
<feature type="transmembrane region" description="Helical" evidence="1">
    <location>
        <begin position="127"/>
        <end position="150"/>
    </location>
</feature>
<reference evidence="2 3" key="1">
    <citation type="submission" date="2012-06" db="EMBL/GenBank/DDBJ databases">
        <title>Complete sequence of chromosome of Mycobacterium chubuense NBB4.</title>
        <authorList>
            <consortium name="US DOE Joint Genome Institute"/>
            <person name="Lucas S."/>
            <person name="Han J."/>
            <person name="Lapidus A."/>
            <person name="Cheng J.-F."/>
            <person name="Goodwin L."/>
            <person name="Pitluck S."/>
            <person name="Peters L."/>
            <person name="Mikhailova N."/>
            <person name="Teshima H."/>
            <person name="Detter J.C."/>
            <person name="Han C."/>
            <person name="Tapia R."/>
            <person name="Land M."/>
            <person name="Hauser L."/>
            <person name="Kyrpides N."/>
            <person name="Ivanova N."/>
            <person name="Pagani I."/>
            <person name="Mattes T."/>
            <person name="Holmes A."/>
            <person name="Rutledge P."/>
            <person name="Paulsen I."/>
            <person name="Coleman N."/>
            <person name="Woyke T."/>
        </authorList>
    </citation>
    <scope>NUCLEOTIDE SEQUENCE [LARGE SCALE GENOMIC DNA]</scope>
    <source>
        <strain evidence="2 3">NBB4</strain>
    </source>
</reference>
<gene>
    <name evidence="2" type="ordered locus">Mycch_4953</name>
</gene>
<evidence type="ECO:0000313" key="3">
    <source>
        <dbReference type="Proteomes" id="UP000006057"/>
    </source>
</evidence>
<dbReference type="STRING" id="710421.Mycch_4953"/>
<proteinExistence type="predicted"/>
<dbReference type="Proteomes" id="UP000006057">
    <property type="component" value="Chromosome"/>
</dbReference>
<feature type="transmembrane region" description="Helical" evidence="1">
    <location>
        <begin position="251"/>
        <end position="272"/>
    </location>
</feature>
<dbReference type="AlphaFoldDB" id="I4BQT8"/>
<evidence type="ECO:0000256" key="1">
    <source>
        <dbReference type="SAM" id="Phobius"/>
    </source>
</evidence>
<sequence precursor="true">MTNFPRTVSALSRSMVRAGAPRPFTARRAARDFQRPFPAAVVAEIRWMFTPPRTCLWGVLTNLILAAVWLIVQPLTPHGHHNDLIVLVDTYFASFVLADVTTTNMLGADHFRVLAGVSAGTPIWRLLLIKNLALLVIVGVPTLLAAVAFTVVLDHPSRLARTVPNVAVPIISWLGIGNLVSVLLPVASLPLLRRWRRRRDGGRLGVWVTALALPYALYYVADPIGGVEHRVFWDDLPAAIGPVLGRDTKSFVHLAIAATVWVIGIVAADLWVRKRGLRIR</sequence>
<dbReference type="EMBL" id="CP003053">
    <property type="protein sequence ID" value="AFM19645.1"/>
    <property type="molecule type" value="Genomic_DNA"/>
</dbReference>
<feature type="transmembrane region" description="Helical" evidence="1">
    <location>
        <begin position="204"/>
        <end position="221"/>
    </location>
</feature>
<organism evidence="2 3">
    <name type="scientific">Mycolicibacterium chubuense (strain NBB4)</name>
    <name type="common">Mycobacterium chubuense</name>
    <dbReference type="NCBI Taxonomy" id="710421"/>
    <lineage>
        <taxon>Bacteria</taxon>
        <taxon>Bacillati</taxon>
        <taxon>Actinomycetota</taxon>
        <taxon>Actinomycetes</taxon>
        <taxon>Mycobacteriales</taxon>
        <taxon>Mycobacteriaceae</taxon>
        <taxon>Mycolicibacterium</taxon>
    </lineage>
</organism>
<dbReference type="HOGENOM" id="CLU_955853_0_0_11"/>
<feature type="transmembrane region" description="Helical" evidence="1">
    <location>
        <begin position="170"/>
        <end position="192"/>
    </location>
</feature>
<accession>I4BQT8</accession>
<dbReference type="eggNOG" id="ENOG5033VIA">
    <property type="taxonomic scope" value="Bacteria"/>
</dbReference>
<feature type="transmembrane region" description="Helical" evidence="1">
    <location>
        <begin position="54"/>
        <end position="72"/>
    </location>
</feature>
<name>I4BQT8_MYCCN</name>
<feature type="transmembrane region" description="Helical" evidence="1">
    <location>
        <begin position="84"/>
        <end position="106"/>
    </location>
</feature>
<evidence type="ECO:0000313" key="2">
    <source>
        <dbReference type="EMBL" id="AFM19645.1"/>
    </source>
</evidence>
<keyword evidence="3" id="KW-1185">Reference proteome</keyword>
<keyword evidence="1" id="KW-0472">Membrane</keyword>
<keyword evidence="1" id="KW-0812">Transmembrane</keyword>
<dbReference type="PATRIC" id="fig|710421.3.peg.4936"/>
<keyword evidence="1" id="KW-1133">Transmembrane helix</keyword>
<protein>
    <recommendedName>
        <fullName evidence="4">ABC-2 family transporter protein</fullName>
    </recommendedName>
</protein>
<evidence type="ECO:0008006" key="4">
    <source>
        <dbReference type="Google" id="ProtNLM"/>
    </source>
</evidence>